<proteinExistence type="predicted"/>
<dbReference type="EMBL" id="CADCTS010000420">
    <property type="protein sequence ID" value="CAA9326751.1"/>
    <property type="molecule type" value="Genomic_DNA"/>
</dbReference>
<gene>
    <name evidence="2" type="ORF">AVDCRST_MAG48-2936</name>
</gene>
<reference evidence="2" key="1">
    <citation type="submission" date="2020-02" db="EMBL/GenBank/DDBJ databases">
        <authorList>
            <person name="Meier V. D."/>
        </authorList>
    </citation>
    <scope>NUCLEOTIDE SEQUENCE</scope>
    <source>
        <strain evidence="2">AVDCRST_MAG48</strain>
    </source>
</reference>
<dbReference type="AlphaFoldDB" id="A0A6J4LEJ7"/>
<feature type="compositionally biased region" description="Low complexity" evidence="1">
    <location>
        <begin position="34"/>
        <end position="43"/>
    </location>
</feature>
<organism evidence="2">
    <name type="scientific">uncultured Friedmanniella sp</name>
    <dbReference type="NCBI Taxonomy" id="335381"/>
    <lineage>
        <taxon>Bacteria</taxon>
        <taxon>Bacillati</taxon>
        <taxon>Actinomycetota</taxon>
        <taxon>Actinomycetes</taxon>
        <taxon>Propionibacteriales</taxon>
        <taxon>Nocardioidaceae</taxon>
        <taxon>Friedmanniella</taxon>
        <taxon>environmental samples</taxon>
    </lineage>
</organism>
<feature type="compositionally biased region" description="Pro residues" evidence="1">
    <location>
        <begin position="44"/>
        <end position="55"/>
    </location>
</feature>
<evidence type="ECO:0000256" key="1">
    <source>
        <dbReference type="SAM" id="MobiDB-lite"/>
    </source>
</evidence>
<feature type="non-terminal residue" evidence="2">
    <location>
        <position position="1"/>
    </location>
</feature>
<sequence>ARRSPRAGRRGGPDLQLEPDRVVVAPGPPPPRPGGLRSPASPRWWPPCPGGGPPPHPHHGDHVRVGRLDLDSDGAGPDARGAGAGPV</sequence>
<feature type="compositionally biased region" description="Basic and acidic residues" evidence="1">
    <location>
        <begin position="58"/>
        <end position="70"/>
    </location>
</feature>
<evidence type="ECO:0000313" key="2">
    <source>
        <dbReference type="EMBL" id="CAA9326751.1"/>
    </source>
</evidence>
<feature type="non-terminal residue" evidence="2">
    <location>
        <position position="87"/>
    </location>
</feature>
<protein>
    <submittedName>
        <fullName evidence="2">Uncharacterized protein</fullName>
    </submittedName>
</protein>
<accession>A0A6J4LEJ7</accession>
<name>A0A6J4LEJ7_9ACTN</name>
<feature type="region of interest" description="Disordered" evidence="1">
    <location>
        <begin position="1"/>
        <end position="87"/>
    </location>
</feature>